<dbReference type="PROSITE" id="PS51892">
    <property type="entry name" value="SUBTILASE"/>
    <property type="match status" value="1"/>
</dbReference>
<gene>
    <name evidence="7" type="ORF">B4U80_12236</name>
</gene>
<evidence type="ECO:0000256" key="4">
    <source>
        <dbReference type="ARBA" id="ARBA00022825"/>
    </source>
</evidence>
<dbReference type="PRINTS" id="PR00723">
    <property type="entry name" value="SUBTILISIN"/>
</dbReference>
<comment type="caution">
    <text evidence="7">The sequence shown here is derived from an EMBL/GenBank/DDBJ whole genome shotgun (WGS) entry which is preliminary data.</text>
</comment>
<dbReference type="Proteomes" id="UP000288716">
    <property type="component" value="Unassembled WGS sequence"/>
</dbReference>
<dbReference type="EMBL" id="NCKV01023467">
    <property type="protein sequence ID" value="RWS19702.1"/>
    <property type="molecule type" value="Genomic_DNA"/>
</dbReference>
<dbReference type="PANTHER" id="PTHR43806:SF11">
    <property type="entry name" value="CEREVISIN-RELATED"/>
    <property type="match status" value="1"/>
</dbReference>
<dbReference type="Gene3D" id="3.40.50.200">
    <property type="entry name" value="Peptidase S8/S53 domain"/>
    <property type="match status" value="1"/>
</dbReference>
<dbReference type="AlphaFoldDB" id="A0A443RWF9"/>
<keyword evidence="8" id="KW-1185">Reference proteome</keyword>
<dbReference type="InterPro" id="IPR036852">
    <property type="entry name" value="Peptidase_S8/S53_dom_sf"/>
</dbReference>
<evidence type="ECO:0000313" key="8">
    <source>
        <dbReference type="Proteomes" id="UP000288716"/>
    </source>
</evidence>
<organism evidence="7 8">
    <name type="scientific">Leptotrombidium deliense</name>
    <dbReference type="NCBI Taxonomy" id="299467"/>
    <lineage>
        <taxon>Eukaryota</taxon>
        <taxon>Metazoa</taxon>
        <taxon>Ecdysozoa</taxon>
        <taxon>Arthropoda</taxon>
        <taxon>Chelicerata</taxon>
        <taxon>Arachnida</taxon>
        <taxon>Acari</taxon>
        <taxon>Acariformes</taxon>
        <taxon>Trombidiformes</taxon>
        <taxon>Prostigmata</taxon>
        <taxon>Anystina</taxon>
        <taxon>Parasitengona</taxon>
        <taxon>Trombiculoidea</taxon>
        <taxon>Trombiculidae</taxon>
        <taxon>Leptotrombidium</taxon>
    </lineage>
</organism>
<keyword evidence="4" id="KW-0720">Serine protease</keyword>
<evidence type="ECO:0000256" key="3">
    <source>
        <dbReference type="ARBA" id="ARBA00022801"/>
    </source>
</evidence>
<comment type="caution">
    <text evidence="5">Lacks conserved residue(s) required for the propagation of feature annotation.</text>
</comment>
<evidence type="ECO:0000256" key="1">
    <source>
        <dbReference type="ARBA" id="ARBA00011073"/>
    </source>
</evidence>
<protein>
    <recommendedName>
        <fullName evidence="9">Peptidase S8/S53 domain-containing protein</fullName>
    </recommendedName>
</protein>
<dbReference type="GO" id="GO:0005615">
    <property type="term" value="C:extracellular space"/>
    <property type="evidence" value="ECO:0007669"/>
    <property type="project" value="TreeGrafter"/>
</dbReference>
<dbReference type="OrthoDB" id="206201at2759"/>
<accession>A0A443RWF9</accession>
<keyword evidence="3" id="KW-0378">Hydrolase</keyword>
<sequence length="133" mass="13914">MISQAANRAIFGIEYIADNNGNYRVMEGECAEQSNSGCCLAKISDSINFKYKDQGGAGIVVYVIDSGADINHPDFGGRASRGGNHVSGEDEKDNHGHGTATMSDAIGSIAGVTKKATGVAIKVMNRQGYGNVQ</sequence>
<keyword evidence="2" id="KW-0645">Protease</keyword>
<dbReference type="VEuPathDB" id="VectorBase:LDEU012338"/>
<comment type="similarity">
    <text evidence="1 5">Belongs to the peptidase S8 family.</text>
</comment>
<evidence type="ECO:0000256" key="6">
    <source>
        <dbReference type="SAM" id="MobiDB-lite"/>
    </source>
</evidence>
<evidence type="ECO:0000256" key="2">
    <source>
        <dbReference type="ARBA" id="ARBA00022670"/>
    </source>
</evidence>
<evidence type="ECO:0008006" key="9">
    <source>
        <dbReference type="Google" id="ProtNLM"/>
    </source>
</evidence>
<reference evidence="7 8" key="1">
    <citation type="journal article" date="2018" name="Gigascience">
        <title>Genomes of trombidid mites reveal novel predicted allergens and laterally-transferred genes associated with secondary metabolism.</title>
        <authorList>
            <person name="Dong X."/>
            <person name="Chaisiri K."/>
            <person name="Xia D."/>
            <person name="Armstrong S.D."/>
            <person name="Fang Y."/>
            <person name="Donnelly M.J."/>
            <person name="Kadowaki T."/>
            <person name="McGarry J.W."/>
            <person name="Darby A.C."/>
            <person name="Makepeace B.L."/>
        </authorList>
    </citation>
    <scope>NUCLEOTIDE SEQUENCE [LARGE SCALE GENOMIC DNA]</scope>
    <source>
        <strain evidence="7">UoL-UT</strain>
    </source>
</reference>
<evidence type="ECO:0000313" key="7">
    <source>
        <dbReference type="EMBL" id="RWS19702.1"/>
    </source>
</evidence>
<dbReference type="InterPro" id="IPR050131">
    <property type="entry name" value="Peptidase_S8_subtilisin-like"/>
</dbReference>
<name>A0A443RWF9_9ACAR</name>
<dbReference type="InterPro" id="IPR015500">
    <property type="entry name" value="Peptidase_S8_subtilisin-rel"/>
</dbReference>
<dbReference type="PANTHER" id="PTHR43806">
    <property type="entry name" value="PEPTIDASE S8"/>
    <property type="match status" value="1"/>
</dbReference>
<dbReference type="SUPFAM" id="SSF52743">
    <property type="entry name" value="Subtilisin-like"/>
    <property type="match status" value="1"/>
</dbReference>
<proteinExistence type="inferred from homology"/>
<evidence type="ECO:0000256" key="5">
    <source>
        <dbReference type="PROSITE-ProRule" id="PRU01240"/>
    </source>
</evidence>
<dbReference type="GO" id="GO:0006508">
    <property type="term" value="P:proteolysis"/>
    <property type="evidence" value="ECO:0007669"/>
    <property type="project" value="UniProtKB-KW"/>
</dbReference>
<feature type="compositionally biased region" description="Basic and acidic residues" evidence="6">
    <location>
        <begin position="87"/>
        <end position="96"/>
    </location>
</feature>
<dbReference type="STRING" id="299467.A0A443RWF9"/>
<feature type="region of interest" description="Disordered" evidence="6">
    <location>
        <begin position="75"/>
        <end position="100"/>
    </location>
</feature>
<dbReference type="GO" id="GO:0004252">
    <property type="term" value="F:serine-type endopeptidase activity"/>
    <property type="evidence" value="ECO:0007669"/>
    <property type="project" value="InterPro"/>
</dbReference>